<evidence type="ECO:0000313" key="2">
    <source>
        <dbReference type="Proteomes" id="UP000322234"/>
    </source>
</evidence>
<comment type="caution">
    <text evidence="1">The sequence shown here is derived from an EMBL/GenBank/DDBJ whole genome shotgun (WGS) entry which is preliminary data.</text>
</comment>
<evidence type="ECO:0000313" key="1">
    <source>
        <dbReference type="EMBL" id="MXQ95689.1"/>
    </source>
</evidence>
<dbReference type="Proteomes" id="UP000322234">
    <property type="component" value="Unassembled WGS sequence"/>
</dbReference>
<reference evidence="1" key="1">
    <citation type="submission" date="2019-10" db="EMBL/GenBank/DDBJ databases">
        <title>The sequence and de novo assembly of the wild yak genome.</title>
        <authorList>
            <person name="Liu Y."/>
        </authorList>
    </citation>
    <scope>NUCLEOTIDE SEQUENCE [LARGE SCALE GENOMIC DNA]</scope>
    <source>
        <strain evidence="1">WY2019</strain>
    </source>
</reference>
<gene>
    <name evidence="1" type="ORF">E5288_WYG018255</name>
</gene>
<dbReference type="EMBL" id="VBQZ03000143">
    <property type="protein sequence ID" value="MXQ95689.1"/>
    <property type="molecule type" value="Genomic_DNA"/>
</dbReference>
<dbReference type="AlphaFoldDB" id="A0A6B0RZT2"/>
<keyword evidence="2" id="KW-1185">Reference proteome</keyword>
<name>A0A6B0RZT2_9CETA</name>
<sequence length="128" mass="14023">MIRKMRIKATVRFPLPALQLGGHVGRGGLSAVGEKVNRSCLVELTVLTRRVVTLPPDRDTLAVSARSLTCQPPRQDLPHPLVEPVQTSVRRGLCAVSVNTATLIHMVEALQLQSQRNKTQNNREDGSV</sequence>
<protein>
    <submittedName>
        <fullName evidence="1">Uncharacterized protein</fullName>
    </submittedName>
</protein>
<proteinExistence type="predicted"/>
<accession>A0A6B0RZT2</accession>
<organism evidence="1 2">
    <name type="scientific">Bos mutus</name>
    <name type="common">wild yak</name>
    <dbReference type="NCBI Taxonomy" id="72004"/>
    <lineage>
        <taxon>Eukaryota</taxon>
        <taxon>Metazoa</taxon>
        <taxon>Chordata</taxon>
        <taxon>Craniata</taxon>
        <taxon>Vertebrata</taxon>
        <taxon>Euteleostomi</taxon>
        <taxon>Mammalia</taxon>
        <taxon>Eutheria</taxon>
        <taxon>Laurasiatheria</taxon>
        <taxon>Artiodactyla</taxon>
        <taxon>Ruminantia</taxon>
        <taxon>Pecora</taxon>
        <taxon>Bovidae</taxon>
        <taxon>Bovinae</taxon>
        <taxon>Bos</taxon>
    </lineage>
</organism>